<dbReference type="EMBL" id="RXMA01000014">
    <property type="protein sequence ID" value="RTR18587.1"/>
    <property type="molecule type" value="Genomic_DNA"/>
</dbReference>
<dbReference type="InterPro" id="IPR023614">
    <property type="entry name" value="Porin_dom_sf"/>
</dbReference>
<reference evidence="2 3" key="1">
    <citation type="submission" date="2018-12" db="EMBL/GenBank/DDBJ databases">
        <authorList>
            <person name="Yang Y."/>
        </authorList>
    </citation>
    <scope>NUCLEOTIDE SEQUENCE [LARGE SCALE GENOMIC DNA]</scope>
    <source>
        <strain evidence="2 3">L-25-5w-1</strain>
    </source>
</reference>
<evidence type="ECO:0000313" key="3">
    <source>
        <dbReference type="Proteomes" id="UP000277007"/>
    </source>
</evidence>
<dbReference type="GO" id="GO:0015288">
    <property type="term" value="F:porin activity"/>
    <property type="evidence" value="ECO:0007669"/>
    <property type="project" value="InterPro"/>
</dbReference>
<dbReference type="AlphaFoldDB" id="A0A3S0R7X5"/>
<accession>A0A3S0R7X5</accession>
<keyword evidence="3" id="KW-1185">Reference proteome</keyword>
<dbReference type="Pfam" id="PF13609">
    <property type="entry name" value="Porin_4"/>
    <property type="match status" value="1"/>
</dbReference>
<gene>
    <name evidence="2" type="ORF">EJ903_15210</name>
</gene>
<evidence type="ECO:0000313" key="2">
    <source>
        <dbReference type="EMBL" id="RTR18587.1"/>
    </source>
</evidence>
<name>A0A3S0R7X5_9PROT</name>
<protein>
    <submittedName>
        <fullName evidence="2">Porin</fullName>
    </submittedName>
</protein>
<evidence type="ECO:0000259" key="1">
    <source>
        <dbReference type="Pfam" id="PF13609"/>
    </source>
</evidence>
<organism evidence="2 3">
    <name type="scientific">Azospirillum griseum</name>
    <dbReference type="NCBI Taxonomy" id="2496639"/>
    <lineage>
        <taxon>Bacteria</taxon>
        <taxon>Pseudomonadati</taxon>
        <taxon>Pseudomonadota</taxon>
        <taxon>Alphaproteobacteria</taxon>
        <taxon>Rhodospirillales</taxon>
        <taxon>Azospirillaceae</taxon>
        <taxon>Azospirillum</taxon>
    </lineage>
</organism>
<dbReference type="Proteomes" id="UP000277007">
    <property type="component" value="Unassembled WGS sequence"/>
</dbReference>
<dbReference type="Gene3D" id="2.40.160.10">
    <property type="entry name" value="Porin"/>
    <property type="match status" value="1"/>
</dbReference>
<dbReference type="GO" id="GO:0016020">
    <property type="term" value="C:membrane"/>
    <property type="evidence" value="ECO:0007669"/>
    <property type="project" value="InterPro"/>
</dbReference>
<comment type="caution">
    <text evidence="2">The sequence shown here is derived from an EMBL/GenBank/DDBJ whole genome shotgun (WGS) entry which is preliminary data.</text>
</comment>
<proteinExistence type="predicted"/>
<dbReference type="InterPro" id="IPR033900">
    <property type="entry name" value="Gram_neg_porin_domain"/>
</dbReference>
<dbReference type="SUPFAM" id="SSF56935">
    <property type="entry name" value="Porins"/>
    <property type="match status" value="1"/>
</dbReference>
<feature type="domain" description="Porin" evidence="1">
    <location>
        <begin position="49"/>
        <end position="409"/>
    </location>
</feature>
<sequence>MGCPLSGPHGIGHPVRAALRSLGCESGVILITGRDRMRRSMHALSALTASCLLAFTSAAHAQKKFDVILSGNIWYEHGFVSQKNDTDLRSTEARNRYRLNVMPRGVADNGLEYGARLRIRTVAGGVVDNDRSYLFLNGSMGELRLGAQPGFDDEVNGLGANASRPPEYLPDTSFSQWTGFVPAIRTAANGRYSGADVVGGIGSTMTIALFWPALEGMGLTDKLLYKSPRVAGFQVGGSYTPRTDSYNTDVNRVKRASTPAAQFTGSFQDVAEVGANYVETFNDVTVRLGAAYAYGKASQTTDSTDRFSDLREWHIGAQINYGGLKVGADYIDHGKSGQNLRYAYTARFSAWDVGATYDLGPYRFALSYMEGTDPGSSTLPGNRKVSAYEAGTLYRVAPGLAVGLRYTHYIARSDRTVTAASGSPNDRGNVVLSHVAVNF</sequence>